<keyword evidence="2" id="KW-1185">Reference proteome</keyword>
<sequence length="106" mass="12159">MYYHASPVRGIKVLEPRISNHGVPLIYFSKKRENVLVYLSNAVEKYCKETGFAYRGPWKKWGPYGFNPDGTQRIEEYYPNALADTYRGVSGYIYSAETITDSGFSL</sequence>
<gene>
    <name evidence="1" type="ORF">WMO64_13880</name>
</gene>
<dbReference type="EMBL" id="JBBMFK010000027">
    <property type="protein sequence ID" value="MEQ2444551.1"/>
    <property type="molecule type" value="Genomic_DNA"/>
</dbReference>
<accession>A0ABV1EDN7</accession>
<dbReference type="Proteomes" id="UP001464378">
    <property type="component" value="Unassembled WGS sequence"/>
</dbReference>
<protein>
    <submittedName>
        <fullName evidence="1">Uncharacterized protein</fullName>
    </submittedName>
</protein>
<comment type="caution">
    <text evidence="1">The sequence shown here is derived from an EMBL/GenBank/DDBJ whole genome shotgun (WGS) entry which is preliminary data.</text>
</comment>
<evidence type="ECO:0000313" key="1">
    <source>
        <dbReference type="EMBL" id="MEQ2444551.1"/>
    </source>
</evidence>
<organism evidence="1 2">
    <name type="scientific">Pseudoflavonifractor intestinihominis</name>
    <dbReference type="NCBI Taxonomy" id="3133171"/>
    <lineage>
        <taxon>Bacteria</taxon>
        <taxon>Bacillati</taxon>
        <taxon>Bacillota</taxon>
        <taxon>Clostridia</taxon>
        <taxon>Eubacteriales</taxon>
        <taxon>Oscillospiraceae</taxon>
        <taxon>Pseudoflavonifractor</taxon>
    </lineage>
</organism>
<proteinExistence type="predicted"/>
<reference evidence="1 2" key="1">
    <citation type="submission" date="2024-03" db="EMBL/GenBank/DDBJ databases">
        <title>Human intestinal bacterial collection.</title>
        <authorList>
            <person name="Pauvert C."/>
            <person name="Hitch T.C.A."/>
            <person name="Clavel T."/>
        </authorList>
    </citation>
    <scope>NUCLEOTIDE SEQUENCE [LARGE SCALE GENOMIC DNA]</scope>
    <source>
        <strain evidence="1 2">CLA-AP-H29</strain>
    </source>
</reference>
<evidence type="ECO:0000313" key="2">
    <source>
        <dbReference type="Proteomes" id="UP001464378"/>
    </source>
</evidence>
<dbReference type="RefSeq" id="WP_349232345.1">
    <property type="nucleotide sequence ID" value="NZ_JBBMFK010000027.1"/>
</dbReference>
<name>A0ABV1EDN7_9FIRM</name>